<keyword evidence="2" id="KW-0808">Transferase</keyword>
<dbReference type="HOGENOM" id="CLU_3218246_0_0_9"/>
<dbReference type="PATRIC" id="fig|702453.3.peg.873"/>
<reference evidence="2" key="1">
    <citation type="journal article" date="2010" name="Microbiol. Resour. Announc.">
        <title>Comparative genomics of the bacterial genus Listeria: Genome evolution is characterized by limited gene acquisition and limited gene loss.</title>
        <authorList>
            <person name="den Bakker H.C."/>
            <person name="Cummings C.A."/>
            <person name="Ferreira V."/>
            <person name="Vatta P."/>
            <person name="Orsi R.H."/>
            <person name="Degoricija L."/>
            <person name="Barker M."/>
            <person name="Petrauskene O."/>
            <person name="Furtado M.R."/>
            <person name="Wiedmann M."/>
        </authorList>
    </citation>
    <scope>NUCLEOTIDE SEQUENCE [LARGE SCALE GENOMIC DNA]</scope>
    <source>
        <strain evidence="2">FSL N1-067</strain>
    </source>
</reference>
<evidence type="ECO:0000313" key="2">
    <source>
        <dbReference type="EMBL" id="EFS00737.1"/>
    </source>
</evidence>
<keyword evidence="2" id="KW-0328">Glycosyltransferase</keyword>
<dbReference type="Proteomes" id="UP000004302">
    <property type="component" value="Chromosome"/>
</dbReference>
<proteinExistence type="predicted"/>
<protein>
    <submittedName>
        <fullName evidence="2">Dolichyl-phosphate-mannose-protein mannosyltransferase family protein</fullName>
    </submittedName>
</protein>
<accession>E3ZNR1</accession>
<evidence type="ECO:0000256" key="1">
    <source>
        <dbReference type="SAM" id="MobiDB-lite"/>
    </source>
</evidence>
<dbReference type="EMBL" id="ADXJ01000471">
    <property type="protein sequence ID" value="EFS00737.1"/>
    <property type="molecule type" value="Genomic_DNA"/>
</dbReference>
<comment type="caution">
    <text evidence="2">The sequence shown here is derived from an EMBL/GenBank/DDBJ whole genome shotgun (WGS) entry which is preliminary data.</text>
</comment>
<sequence length="44" mass="4735">MPNVTDPTNTKASDSDVVKWIKENGTETDSKKWSSSSSTTESAS</sequence>
<name>E3ZNR1_LISSE</name>
<dbReference type="AlphaFoldDB" id="E3ZNR1"/>
<feature type="compositionally biased region" description="Low complexity" evidence="1">
    <location>
        <begin position="33"/>
        <end position="44"/>
    </location>
</feature>
<feature type="compositionally biased region" description="Basic and acidic residues" evidence="1">
    <location>
        <begin position="22"/>
        <end position="32"/>
    </location>
</feature>
<organism evidence="2">
    <name type="scientific">Listeria seeligeri FSL N1-067</name>
    <dbReference type="NCBI Taxonomy" id="702453"/>
    <lineage>
        <taxon>Bacteria</taxon>
        <taxon>Bacillati</taxon>
        <taxon>Bacillota</taxon>
        <taxon>Bacilli</taxon>
        <taxon>Bacillales</taxon>
        <taxon>Listeriaceae</taxon>
        <taxon>Listeria</taxon>
    </lineage>
</organism>
<dbReference type="GO" id="GO:0016757">
    <property type="term" value="F:glycosyltransferase activity"/>
    <property type="evidence" value="ECO:0007669"/>
    <property type="project" value="UniProtKB-KW"/>
</dbReference>
<feature type="region of interest" description="Disordered" evidence="1">
    <location>
        <begin position="22"/>
        <end position="44"/>
    </location>
</feature>
<gene>
    <name evidence="2" type="ORF">NT03LS_1089</name>
</gene>